<evidence type="ECO:0000313" key="3">
    <source>
        <dbReference type="Proteomes" id="UP000636800"/>
    </source>
</evidence>
<accession>A0A835PDQ8</accession>
<comment type="caution">
    <text evidence="2">The sequence shown here is derived from an EMBL/GenBank/DDBJ whole genome shotgun (WGS) entry which is preliminary data.</text>
</comment>
<evidence type="ECO:0000313" key="2">
    <source>
        <dbReference type="EMBL" id="KAG0450271.1"/>
    </source>
</evidence>
<keyword evidence="1" id="KW-1133">Transmembrane helix</keyword>
<evidence type="ECO:0008006" key="4">
    <source>
        <dbReference type="Google" id="ProtNLM"/>
    </source>
</evidence>
<protein>
    <recommendedName>
        <fullName evidence="4">Transmembrane protein</fullName>
    </recommendedName>
</protein>
<gene>
    <name evidence="2" type="ORF">HPP92_026989</name>
</gene>
<feature type="transmembrane region" description="Helical" evidence="1">
    <location>
        <begin position="21"/>
        <end position="43"/>
    </location>
</feature>
<keyword evidence="1" id="KW-0812">Transmembrane</keyword>
<name>A0A835PDQ8_VANPL</name>
<dbReference type="PANTHER" id="PTHR33780:SF3">
    <property type="entry name" value="EXPRESSED PROTEIN"/>
    <property type="match status" value="1"/>
</dbReference>
<evidence type="ECO:0000256" key="1">
    <source>
        <dbReference type="SAM" id="Phobius"/>
    </source>
</evidence>
<keyword evidence="3" id="KW-1185">Reference proteome</keyword>
<dbReference type="Proteomes" id="UP000636800">
    <property type="component" value="Unassembled WGS sequence"/>
</dbReference>
<dbReference type="AlphaFoldDB" id="A0A835PDQ8"/>
<dbReference type="EMBL" id="JADCNL010000127">
    <property type="protein sequence ID" value="KAG0450271.1"/>
    <property type="molecule type" value="Genomic_DNA"/>
</dbReference>
<reference evidence="2 3" key="1">
    <citation type="journal article" date="2020" name="Nat. Food">
        <title>A phased Vanilla planifolia genome enables genetic improvement of flavour and production.</title>
        <authorList>
            <person name="Hasing T."/>
            <person name="Tang H."/>
            <person name="Brym M."/>
            <person name="Khazi F."/>
            <person name="Huang T."/>
            <person name="Chambers A.H."/>
        </authorList>
    </citation>
    <scope>NUCLEOTIDE SEQUENCE [LARGE SCALE GENOMIC DNA]</scope>
    <source>
        <tissue evidence="2">Leaf</tissue>
    </source>
</reference>
<organism evidence="2 3">
    <name type="scientific">Vanilla planifolia</name>
    <name type="common">Vanilla</name>
    <dbReference type="NCBI Taxonomy" id="51239"/>
    <lineage>
        <taxon>Eukaryota</taxon>
        <taxon>Viridiplantae</taxon>
        <taxon>Streptophyta</taxon>
        <taxon>Embryophyta</taxon>
        <taxon>Tracheophyta</taxon>
        <taxon>Spermatophyta</taxon>
        <taxon>Magnoliopsida</taxon>
        <taxon>Liliopsida</taxon>
        <taxon>Asparagales</taxon>
        <taxon>Orchidaceae</taxon>
        <taxon>Vanilloideae</taxon>
        <taxon>Vanilleae</taxon>
        <taxon>Vanilla</taxon>
    </lineage>
</organism>
<keyword evidence="1" id="KW-0472">Membrane</keyword>
<proteinExistence type="predicted"/>
<dbReference type="OrthoDB" id="25131at2759"/>
<dbReference type="PANTHER" id="PTHR33780">
    <property type="entry name" value="EXPRESSED PROTEIN"/>
    <property type="match status" value="1"/>
</dbReference>
<sequence length="135" mass="15429">MVTGAAKPSPKADSSNKKLNLAMAILLGVLTILLVAVGTFGMYKYWQRRRREQHQARFLKLFEEGVAKPSPKADSSNKKLNLAMAILLGVLTILLVAVGTFGMYKYWQRRRREQHQARFLKLFEEGDDIEDELEF</sequence>
<feature type="transmembrane region" description="Helical" evidence="1">
    <location>
        <begin position="82"/>
        <end position="104"/>
    </location>
</feature>